<accession>A0AAD9H8J3</accession>
<reference evidence="2" key="1">
    <citation type="submission" date="2021-06" db="EMBL/GenBank/DDBJ databases">
        <title>Comparative genomics, transcriptomics and evolutionary studies reveal genomic signatures of adaptation to plant cell wall in hemibiotrophic fungi.</title>
        <authorList>
            <consortium name="DOE Joint Genome Institute"/>
            <person name="Baroncelli R."/>
            <person name="Diaz J.F."/>
            <person name="Benocci T."/>
            <person name="Peng M."/>
            <person name="Battaglia E."/>
            <person name="Haridas S."/>
            <person name="Andreopoulos W."/>
            <person name="Labutti K."/>
            <person name="Pangilinan J."/>
            <person name="Floch G.L."/>
            <person name="Makela M.R."/>
            <person name="Henrissat B."/>
            <person name="Grigoriev I.V."/>
            <person name="Crouch J.A."/>
            <person name="De Vries R.P."/>
            <person name="Sukno S.A."/>
            <person name="Thon M.R."/>
        </authorList>
    </citation>
    <scope>NUCLEOTIDE SEQUENCE</scope>
    <source>
        <strain evidence="2">MAFF235873</strain>
    </source>
</reference>
<dbReference type="AlphaFoldDB" id="A0AAD9H8J3"/>
<keyword evidence="3" id="KW-1185">Reference proteome</keyword>
<keyword evidence="1" id="KW-0732">Signal</keyword>
<evidence type="ECO:0000256" key="1">
    <source>
        <dbReference type="SAM" id="SignalP"/>
    </source>
</evidence>
<dbReference type="EMBL" id="MU842971">
    <property type="protein sequence ID" value="KAK2024235.1"/>
    <property type="molecule type" value="Genomic_DNA"/>
</dbReference>
<organism evidence="2 3">
    <name type="scientific">Colletotrichum zoysiae</name>
    <dbReference type="NCBI Taxonomy" id="1216348"/>
    <lineage>
        <taxon>Eukaryota</taxon>
        <taxon>Fungi</taxon>
        <taxon>Dikarya</taxon>
        <taxon>Ascomycota</taxon>
        <taxon>Pezizomycotina</taxon>
        <taxon>Sordariomycetes</taxon>
        <taxon>Hypocreomycetidae</taxon>
        <taxon>Glomerellales</taxon>
        <taxon>Glomerellaceae</taxon>
        <taxon>Colletotrichum</taxon>
        <taxon>Colletotrichum graminicola species complex</taxon>
    </lineage>
</organism>
<feature type="signal peptide" evidence="1">
    <location>
        <begin position="1"/>
        <end position="22"/>
    </location>
</feature>
<name>A0AAD9H8J3_9PEZI</name>
<gene>
    <name evidence="2" type="ORF">LX32DRAFT_111920</name>
</gene>
<sequence length="107" mass="12280">MPGVGLPFIFPFFLFPPPVIHAASRFNKSQVLMGVSCLPFFYAFFLYSEPNPVEESHFRVVVFLLRRTSLGGVKGRGCSSWIAMMDPRERPWRRKGAGRRRAETNEE</sequence>
<evidence type="ECO:0008006" key="4">
    <source>
        <dbReference type="Google" id="ProtNLM"/>
    </source>
</evidence>
<feature type="chain" id="PRO_5042105724" description="Secreted protein" evidence="1">
    <location>
        <begin position="23"/>
        <end position="107"/>
    </location>
</feature>
<comment type="caution">
    <text evidence="2">The sequence shown here is derived from an EMBL/GenBank/DDBJ whole genome shotgun (WGS) entry which is preliminary data.</text>
</comment>
<proteinExistence type="predicted"/>
<protein>
    <recommendedName>
        <fullName evidence="4">Secreted protein</fullName>
    </recommendedName>
</protein>
<evidence type="ECO:0000313" key="2">
    <source>
        <dbReference type="EMBL" id="KAK2024235.1"/>
    </source>
</evidence>
<dbReference type="Proteomes" id="UP001232148">
    <property type="component" value="Unassembled WGS sequence"/>
</dbReference>
<evidence type="ECO:0000313" key="3">
    <source>
        <dbReference type="Proteomes" id="UP001232148"/>
    </source>
</evidence>